<evidence type="ECO:0000256" key="1">
    <source>
        <dbReference type="ARBA" id="ARBA00010062"/>
    </source>
</evidence>
<dbReference type="InterPro" id="IPR028081">
    <property type="entry name" value="Leu-bd"/>
</dbReference>
<dbReference type="InterPro" id="IPR028082">
    <property type="entry name" value="Peripla_BP_I"/>
</dbReference>
<dbReference type="GO" id="GO:0006865">
    <property type="term" value="P:amino acid transport"/>
    <property type="evidence" value="ECO:0007669"/>
    <property type="project" value="UniProtKB-KW"/>
</dbReference>
<protein>
    <submittedName>
        <fullName evidence="5">ABC transporter substrate-binding protein</fullName>
    </submittedName>
</protein>
<evidence type="ECO:0000313" key="6">
    <source>
        <dbReference type="Proteomes" id="UP000580830"/>
    </source>
</evidence>
<sequence length="405" mass="44284">MPVAAQAQDCPIRIGSPLPLTGFYADDGMHMQNAITMAVEDLNAQGGVQGCDVEMVPFDIQNMTPEDLTAAANQLVVKEEVAAVIAGYAGMGPDVAAFGRYDTIYIHNDATENVAQMVMDNYDDLSNVFMMSWWSEHPWGVEDFVAVTSYPQEFRNKKLAVLASEFEWDQKISRGFIDAAESAGWEVVMDETFVWDQTEWGTLLAKLRSRDPSLVFFSAQNADSGVTFVRDFARNPVDALVDLSVSLWWSGVVESMGTDGDGVVGWITQQEVISERNPTGDALRKRYVERFGIEPQASWVFAYDAVGIWAAAANRAGTLDSKAVGAEILAAPYDGIGGHFVFDPDHGNAVRPSPEQPNYHGQIQDGRFCPILITAEQNPEEGTAKVGPFPGGAACTFQTPSWMQQ</sequence>
<gene>
    <name evidence="5" type="ORF">GXX24_01090</name>
</gene>
<keyword evidence="2" id="KW-0732">Signal</keyword>
<name>A0A832PJZ5_9RHOB</name>
<feature type="domain" description="Leucine-binding protein" evidence="4">
    <location>
        <begin position="11"/>
        <end position="352"/>
    </location>
</feature>
<accession>A0A832PJZ5</accession>
<keyword evidence="3" id="KW-0029">Amino-acid transport</keyword>
<comment type="similarity">
    <text evidence="1">Belongs to the leucine-binding protein family.</text>
</comment>
<comment type="caution">
    <text evidence="5">The sequence shown here is derived from an EMBL/GenBank/DDBJ whole genome shotgun (WGS) entry which is preliminary data.</text>
</comment>
<dbReference type="EMBL" id="DULP01000017">
    <property type="protein sequence ID" value="HHW32728.1"/>
    <property type="molecule type" value="Genomic_DNA"/>
</dbReference>
<organism evidence="5 6">
    <name type="scientific">Paracoccus solventivorans</name>
    <dbReference type="NCBI Taxonomy" id="53463"/>
    <lineage>
        <taxon>Bacteria</taxon>
        <taxon>Pseudomonadati</taxon>
        <taxon>Pseudomonadota</taxon>
        <taxon>Alphaproteobacteria</taxon>
        <taxon>Rhodobacterales</taxon>
        <taxon>Paracoccaceae</taxon>
        <taxon>Paracoccus</taxon>
    </lineage>
</organism>
<dbReference type="PANTHER" id="PTHR30483:SF6">
    <property type="entry name" value="PERIPLASMIC BINDING PROTEIN OF ABC TRANSPORTER FOR NATURAL AMINO ACIDS"/>
    <property type="match status" value="1"/>
</dbReference>
<evidence type="ECO:0000256" key="3">
    <source>
        <dbReference type="ARBA" id="ARBA00022970"/>
    </source>
</evidence>
<dbReference type="Gene3D" id="3.40.50.2300">
    <property type="match status" value="2"/>
</dbReference>
<dbReference type="PANTHER" id="PTHR30483">
    <property type="entry name" value="LEUCINE-SPECIFIC-BINDING PROTEIN"/>
    <property type="match status" value="1"/>
</dbReference>
<evidence type="ECO:0000259" key="4">
    <source>
        <dbReference type="Pfam" id="PF13458"/>
    </source>
</evidence>
<evidence type="ECO:0000256" key="2">
    <source>
        <dbReference type="ARBA" id="ARBA00022729"/>
    </source>
</evidence>
<reference evidence="5 6" key="1">
    <citation type="journal article" date="2020" name="Biotechnol. Biofuels">
        <title>New insights from the biogas microbiome by comprehensive genome-resolved metagenomics of nearly 1600 species originating from multiple anaerobic digesters.</title>
        <authorList>
            <person name="Campanaro S."/>
            <person name="Treu L."/>
            <person name="Rodriguez-R L.M."/>
            <person name="Kovalovszki A."/>
            <person name="Ziels R.M."/>
            <person name="Maus I."/>
            <person name="Zhu X."/>
            <person name="Kougias P.G."/>
            <person name="Basile A."/>
            <person name="Luo G."/>
            <person name="Schluter A."/>
            <person name="Konstantinidis K.T."/>
            <person name="Angelidaki I."/>
        </authorList>
    </citation>
    <scope>NUCLEOTIDE SEQUENCE [LARGE SCALE GENOMIC DNA]</scope>
    <source>
        <strain evidence="5">AS04akNAM_125</strain>
    </source>
</reference>
<dbReference type="AlphaFoldDB" id="A0A832PJZ5"/>
<evidence type="ECO:0000313" key="5">
    <source>
        <dbReference type="EMBL" id="HHW32728.1"/>
    </source>
</evidence>
<keyword evidence="3" id="KW-0813">Transport</keyword>
<dbReference type="SUPFAM" id="SSF53822">
    <property type="entry name" value="Periplasmic binding protein-like I"/>
    <property type="match status" value="1"/>
</dbReference>
<dbReference type="InterPro" id="IPR051010">
    <property type="entry name" value="BCAA_transport"/>
</dbReference>
<proteinExistence type="inferred from homology"/>
<dbReference type="Pfam" id="PF13458">
    <property type="entry name" value="Peripla_BP_6"/>
    <property type="match status" value="1"/>
</dbReference>
<dbReference type="Proteomes" id="UP000580830">
    <property type="component" value="Unassembled WGS sequence"/>
</dbReference>